<keyword evidence="6" id="KW-1003">Cell membrane</keyword>
<dbReference type="GO" id="GO:0005886">
    <property type="term" value="C:plasma membrane"/>
    <property type="evidence" value="ECO:0007669"/>
    <property type="project" value="UniProtKB-SubCell"/>
</dbReference>
<gene>
    <name evidence="7" type="ORF">IC620_14840</name>
</gene>
<evidence type="ECO:0000313" key="7">
    <source>
        <dbReference type="EMBL" id="MBD1373621.1"/>
    </source>
</evidence>
<evidence type="ECO:0000256" key="6">
    <source>
        <dbReference type="RuleBase" id="RU363041"/>
    </source>
</evidence>
<dbReference type="EMBL" id="JACXAH010000030">
    <property type="protein sequence ID" value="MBD1373621.1"/>
    <property type="molecule type" value="Genomic_DNA"/>
</dbReference>
<protein>
    <recommendedName>
        <fullName evidence="6">Probable membrane transporter protein</fullName>
    </recommendedName>
</protein>
<keyword evidence="5 6" id="KW-0472">Membrane</keyword>
<dbReference type="PANTHER" id="PTHR43701:SF2">
    <property type="entry name" value="MEMBRANE TRANSPORTER PROTEIN YJNA-RELATED"/>
    <property type="match status" value="1"/>
</dbReference>
<comment type="subcellular location">
    <subcellularLocation>
        <location evidence="6">Cell membrane</location>
        <topology evidence="6">Multi-pass membrane protein</topology>
    </subcellularLocation>
    <subcellularLocation>
        <location evidence="1">Membrane</location>
        <topology evidence="1">Multi-pass membrane protein</topology>
    </subcellularLocation>
</comment>
<feature type="transmembrane region" description="Helical" evidence="6">
    <location>
        <begin position="209"/>
        <end position="228"/>
    </location>
</feature>
<organism evidence="7 8">
    <name type="scientific">Polycladospora coralii</name>
    <dbReference type="NCBI Taxonomy" id="2771432"/>
    <lineage>
        <taxon>Bacteria</taxon>
        <taxon>Bacillati</taxon>
        <taxon>Bacillota</taxon>
        <taxon>Bacilli</taxon>
        <taxon>Bacillales</taxon>
        <taxon>Thermoactinomycetaceae</taxon>
        <taxon>Polycladospora</taxon>
    </lineage>
</organism>
<evidence type="ECO:0000256" key="4">
    <source>
        <dbReference type="ARBA" id="ARBA00022989"/>
    </source>
</evidence>
<dbReference type="AlphaFoldDB" id="A0A926RYL5"/>
<feature type="transmembrane region" description="Helical" evidence="6">
    <location>
        <begin position="148"/>
        <end position="173"/>
    </location>
</feature>
<reference evidence="7" key="1">
    <citation type="submission" date="2020-09" db="EMBL/GenBank/DDBJ databases">
        <title>A novel bacterium of genus Hazenella, isolated from South China Sea.</title>
        <authorList>
            <person name="Huang H."/>
            <person name="Mo K."/>
            <person name="Hu Y."/>
        </authorList>
    </citation>
    <scope>NUCLEOTIDE SEQUENCE</scope>
    <source>
        <strain evidence="7">IB182357</strain>
    </source>
</reference>
<comment type="caution">
    <text evidence="7">The sequence shown here is derived from an EMBL/GenBank/DDBJ whole genome shotgun (WGS) entry which is preliminary data.</text>
</comment>
<sequence length="252" mass="26715">MTLIIGIIATGFVVGLLVGLTGMGGALLMTPLLIVLYGFSPTMAIGTDLVYACATKAAGSIQHYRQKTVDWEIVKKLAQGSVPGGILGVFLIRLFDLATSFSIEMVLGTVLGYTFILVSLVMVIQLVQHNKERSIRNNMKISLRITGFLGGLLVGLTSVGSGSVFIAILILTTALSAAKLVGTDVVHAFILTLSAGAVHASFGHVDWTFVIWLLIGSIPGILLGGKLTLRIPEFILRLAIVLILFLTGIKLI</sequence>
<feature type="transmembrane region" description="Helical" evidence="6">
    <location>
        <begin position="76"/>
        <end position="95"/>
    </location>
</feature>
<dbReference type="InterPro" id="IPR051598">
    <property type="entry name" value="TSUP/Inactive_protease-like"/>
</dbReference>
<evidence type="ECO:0000256" key="3">
    <source>
        <dbReference type="ARBA" id="ARBA00022692"/>
    </source>
</evidence>
<feature type="transmembrane region" description="Helical" evidence="6">
    <location>
        <begin position="185"/>
        <end position="202"/>
    </location>
</feature>
<evidence type="ECO:0000256" key="2">
    <source>
        <dbReference type="ARBA" id="ARBA00009142"/>
    </source>
</evidence>
<keyword evidence="3 6" id="KW-0812">Transmembrane</keyword>
<keyword evidence="8" id="KW-1185">Reference proteome</keyword>
<comment type="similarity">
    <text evidence="2 6">Belongs to the 4-toluene sulfonate uptake permease (TSUP) (TC 2.A.102) family.</text>
</comment>
<feature type="transmembrane region" description="Helical" evidence="6">
    <location>
        <begin position="101"/>
        <end position="127"/>
    </location>
</feature>
<feature type="transmembrane region" description="Helical" evidence="6">
    <location>
        <begin position="34"/>
        <end position="55"/>
    </location>
</feature>
<feature type="transmembrane region" description="Helical" evidence="6">
    <location>
        <begin position="7"/>
        <end position="28"/>
    </location>
</feature>
<evidence type="ECO:0000256" key="1">
    <source>
        <dbReference type="ARBA" id="ARBA00004141"/>
    </source>
</evidence>
<evidence type="ECO:0000313" key="8">
    <source>
        <dbReference type="Proteomes" id="UP000661691"/>
    </source>
</evidence>
<dbReference type="RefSeq" id="WP_191138843.1">
    <property type="nucleotide sequence ID" value="NZ_JACXAG020000001.1"/>
</dbReference>
<keyword evidence="4 6" id="KW-1133">Transmembrane helix</keyword>
<feature type="transmembrane region" description="Helical" evidence="6">
    <location>
        <begin position="234"/>
        <end position="251"/>
    </location>
</feature>
<dbReference type="PANTHER" id="PTHR43701">
    <property type="entry name" value="MEMBRANE TRANSPORTER PROTEIN MJ0441-RELATED"/>
    <property type="match status" value="1"/>
</dbReference>
<dbReference type="Pfam" id="PF01925">
    <property type="entry name" value="TauE"/>
    <property type="match status" value="1"/>
</dbReference>
<name>A0A926RYL5_9BACL</name>
<dbReference type="Proteomes" id="UP000661691">
    <property type="component" value="Unassembled WGS sequence"/>
</dbReference>
<proteinExistence type="inferred from homology"/>
<accession>A0A926RYL5</accession>
<dbReference type="InterPro" id="IPR002781">
    <property type="entry name" value="TM_pro_TauE-like"/>
</dbReference>
<evidence type="ECO:0000256" key="5">
    <source>
        <dbReference type="ARBA" id="ARBA00023136"/>
    </source>
</evidence>